<name>A0A699Z1C4_HAELA</name>
<dbReference type="AlphaFoldDB" id="A0A699Z1C4"/>
<dbReference type="EMBL" id="BLLF01000544">
    <property type="protein sequence ID" value="GFH12824.1"/>
    <property type="molecule type" value="Genomic_DNA"/>
</dbReference>
<reference evidence="2 3" key="1">
    <citation type="submission" date="2020-02" db="EMBL/GenBank/DDBJ databases">
        <title>Draft genome sequence of Haematococcus lacustris strain NIES-144.</title>
        <authorList>
            <person name="Morimoto D."/>
            <person name="Nakagawa S."/>
            <person name="Yoshida T."/>
            <person name="Sawayama S."/>
        </authorList>
    </citation>
    <scope>NUCLEOTIDE SEQUENCE [LARGE SCALE GENOMIC DNA]</scope>
    <source>
        <strain evidence="2 3">NIES-144</strain>
    </source>
</reference>
<gene>
    <name evidence="2" type="ORF">HaLaN_08582</name>
</gene>
<evidence type="ECO:0000313" key="2">
    <source>
        <dbReference type="EMBL" id="GFH12824.1"/>
    </source>
</evidence>
<sequence length="87" mass="8063">MSGGSSADAVPVAIRVPGLGPAGVGSGGGHPDGAPDTRGQQTAGGTNHLPHTPQPPAAAPGSEVCGGHAGASPCAPPCGLQGRRPAS</sequence>
<protein>
    <submittedName>
        <fullName evidence="2">Uncharacterized protein</fullName>
    </submittedName>
</protein>
<keyword evidence="3" id="KW-1185">Reference proteome</keyword>
<accession>A0A699Z1C4</accession>
<organism evidence="2 3">
    <name type="scientific">Haematococcus lacustris</name>
    <name type="common">Green alga</name>
    <name type="synonym">Haematococcus pluvialis</name>
    <dbReference type="NCBI Taxonomy" id="44745"/>
    <lineage>
        <taxon>Eukaryota</taxon>
        <taxon>Viridiplantae</taxon>
        <taxon>Chlorophyta</taxon>
        <taxon>core chlorophytes</taxon>
        <taxon>Chlorophyceae</taxon>
        <taxon>CS clade</taxon>
        <taxon>Chlamydomonadales</taxon>
        <taxon>Haematococcaceae</taxon>
        <taxon>Haematococcus</taxon>
    </lineage>
</organism>
<feature type="region of interest" description="Disordered" evidence="1">
    <location>
        <begin position="1"/>
        <end position="87"/>
    </location>
</feature>
<dbReference type="Proteomes" id="UP000485058">
    <property type="component" value="Unassembled WGS sequence"/>
</dbReference>
<evidence type="ECO:0000313" key="3">
    <source>
        <dbReference type="Proteomes" id="UP000485058"/>
    </source>
</evidence>
<proteinExistence type="predicted"/>
<evidence type="ECO:0000256" key="1">
    <source>
        <dbReference type="SAM" id="MobiDB-lite"/>
    </source>
</evidence>
<feature type="compositionally biased region" description="Gly residues" evidence="1">
    <location>
        <begin position="20"/>
        <end position="31"/>
    </location>
</feature>
<comment type="caution">
    <text evidence="2">The sequence shown here is derived from an EMBL/GenBank/DDBJ whole genome shotgun (WGS) entry which is preliminary data.</text>
</comment>